<feature type="transmembrane region" description="Helical" evidence="6">
    <location>
        <begin position="12"/>
        <end position="32"/>
    </location>
</feature>
<keyword evidence="6" id="KW-0472">Membrane</keyword>
<dbReference type="OrthoDB" id="117402at2"/>
<keyword evidence="6" id="KW-0812">Transmembrane</keyword>
<evidence type="ECO:0000256" key="3">
    <source>
        <dbReference type="ARBA" id="ARBA00023002"/>
    </source>
</evidence>
<evidence type="ECO:0000256" key="2">
    <source>
        <dbReference type="ARBA" id="ARBA00022729"/>
    </source>
</evidence>
<name>V5WKI7_9SPIO</name>
<feature type="domain" description="Thioredoxin-like fold" evidence="7">
    <location>
        <begin position="77"/>
        <end position="236"/>
    </location>
</feature>
<dbReference type="InterPro" id="IPR036249">
    <property type="entry name" value="Thioredoxin-like_sf"/>
</dbReference>
<dbReference type="RefSeq" id="WP_024269239.1">
    <property type="nucleotide sequence ID" value="NC_023035.1"/>
</dbReference>
<organism evidence="8 9">
    <name type="scientific">Salinispira pacifica</name>
    <dbReference type="NCBI Taxonomy" id="1307761"/>
    <lineage>
        <taxon>Bacteria</taxon>
        <taxon>Pseudomonadati</taxon>
        <taxon>Spirochaetota</taxon>
        <taxon>Spirochaetia</taxon>
        <taxon>Spirochaetales</taxon>
        <taxon>Spirochaetaceae</taxon>
        <taxon>Salinispira</taxon>
    </lineage>
</organism>
<keyword evidence="2" id="KW-0732">Signal</keyword>
<dbReference type="HOGENOM" id="CLU_1165180_0_0_12"/>
<proteinExistence type="inferred from homology"/>
<accession>V5WKI7</accession>
<keyword evidence="6" id="KW-1133">Transmembrane helix</keyword>
<keyword evidence="5" id="KW-0676">Redox-active center</keyword>
<evidence type="ECO:0000259" key="7">
    <source>
        <dbReference type="Pfam" id="PF13462"/>
    </source>
</evidence>
<comment type="similarity">
    <text evidence="1">Belongs to the thioredoxin family. DsbA subfamily.</text>
</comment>
<dbReference type="PANTHER" id="PTHR13887">
    <property type="entry name" value="GLUTATHIONE S-TRANSFERASE KAPPA"/>
    <property type="match status" value="1"/>
</dbReference>
<evidence type="ECO:0000313" key="8">
    <source>
        <dbReference type="EMBL" id="AHC16342.1"/>
    </source>
</evidence>
<keyword evidence="9" id="KW-1185">Reference proteome</keyword>
<dbReference type="PANTHER" id="PTHR13887:SF14">
    <property type="entry name" value="DISULFIDE BOND FORMATION PROTEIN D"/>
    <property type="match status" value="1"/>
</dbReference>
<gene>
    <name evidence="8" type="ORF">L21SP2_2996</name>
</gene>
<dbReference type="Proteomes" id="UP000018680">
    <property type="component" value="Chromosome"/>
</dbReference>
<reference evidence="8 9" key="1">
    <citation type="journal article" date="2015" name="Stand. Genomic Sci.">
        <title>Complete genome sequence and description of Salinispira pacifica gen. nov., sp. nov., a novel spirochaete isolated form a hypersaline microbial mat.</title>
        <authorList>
            <person name="Ben Hania W."/>
            <person name="Joseph M."/>
            <person name="Schumann P."/>
            <person name="Bunk B."/>
            <person name="Fiebig A."/>
            <person name="Sproer C."/>
            <person name="Klenk H.P."/>
            <person name="Fardeau M.L."/>
            <person name="Spring S."/>
        </authorList>
    </citation>
    <scope>NUCLEOTIDE SEQUENCE [LARGE SCALE GENOMIC DNA]</scope>
    <source>
        <strain evidence="8 9">L21-RPul-D2</strain>
    </source>
</reference>
<dbReference type="Gene3D" id="3.40.30.10">
    <property type="entry name" value="Glutaredoxin"/>
    <property type="match status" value="1"/>
</dbReference>
<evidence type="ECO:0000256" key="1">
    <source>
        <dbReference type="ARBA" id="ARBA00005791"/>
    </source>
</evidence>
<dbReference type="SUPFAM" id="SSF52833">
    <property type="entry name" value="Thioredoxin-like"/>
    <property type="match status" value="1"/>
</dbReference>
<dbReference type="EMBL" id="CP006939">
    <property type="protein sequence ID" value="AHC16342.1"/>
    <property type="molecule type" value="Genomic_DNA"/>
</dbReference>
<keyword evidence="4" id="KW-1015">Disulfide bond</keyword>
<dbReference type="eggNOG" id="COG1651">
    <property type="taxonomic scope" value="Bacteria"/>
</dbReference>
<evidence type="ECO:0000256" key="6">
    <source>
        <dbReference type="SAM" id="Phobius"/>
    </source>
</evidence>
<evidence type="ECO:0000256" key="5">
    <source>
        <dbReference type="ARBA" id="ARBA00023284"/>
    </source>
</evidence>
<dbReference type="InterPro" id="IPR012336">
    <property type="entry name" value="Thioredoxin-like_fold"/>
</dbReference>
<dbReference type="STRING" id="1307761.L21SP2_2996"/>
<protein>
    <submittedName>
        <fullName evidence="8">Membrane protein</fullName>
    </submittedName>
</protein>
<evidence type="ECO:0000313" key="9">
    <source>
        <dbReference type="Proteomes" id="UP000018680"/>
    </source>
</evidence>
<dbReference type="GO" id="GO:0016491">
    <property type="term" value="F:oxidoreductase activity"/>
    <property type="evidence" value="ECO:0007669"/>
    <property type="project" value="UniProtKB-KW"/>
</dbReference>
<keyword evidence="3" id="KW-0560">Oxidoreductase</keyword>
<dbReference type="AlphaFoldDB" id="V5WKI7"/>
<evidence type="ECO:0000256" key="4">
    <source>
        <dbReference type="ARBA" id="ARBA00023157"/>
    </source>
</evidence>
<sequence length="238" mass="26829">MKNTVTQKTINIVLLIMIAGIAISLIFMQLSINRRIDELGTAVIRLIQTQSDEGARTGQSAETAPRMNIGDLKDYSYLGSQTADVEMILVLDFQCTFCIREYRELFPRIREDLVSSGEVKISYLPFPLDNIHENAIEAALAASAAEEQDMFWDFFDFLFENIQELSRESVLEHAAGLGADLAQFEAHMNNEANLRRIKDIQKELSEQGVTGTPSLIINDRLFIGYKSYGQLQQIINSL</sequence>
<dbReference type="KEGG" id="slr:L21SP2_2996"/>
<dbReference type="Pfam" id="PF13462">
    <property type="entry name" value="Thioredoxin_4"/>
    <property type="match status" value="1"/>
</dbReference>